<proteinExistence type="predicted"/>
<evidence type="ECO:0000313" key="2">
    <source>
        <dbReference type="EMBL" id="CEP08941.1"/>
    </source>
</evidence>
<dbReference type="Proteomes" id="UP000054107">
    <property type="component" value="Unassembled WGS sequence"/>
</dbReference>
<keyword evidence="3" id="KW-1185">Reference proteome</keyword>
<dbReference type="EMBL" id="LN720687">
    <property type="protein sequence ID" value="CEP08941.1"/>
    <property type="molecule type" value="Genomic_DNA"/>
</dbReference>
<feature type="compositionally biased region" description="Acidic residues" evidence="1">
    <location>
        <begin position="19"/>
        <end position="33"/>
    </location>
</feature>
<dbReference type="STRING" id="35722.A0A0B7MSJ5"/>
<accession>A0A0B7MSJ5</accession>
<evidence type="ECO:0000256" key="1">
    <source>
        <dbReference type="SAM" id="MobiDB-lite"/>
    </source>
</evidence>
<dbReference type="AlphaFoldDB" id="A0A0B7MSJ5"/>
<evidence type="ECO:0000313" key="3">
    <source>
        <dbReference type="Proteomes" id="UP000054107"/>
    </source>
</evidence>
<gene>
    <name evidence="2" type="primary">PARPA_02356.1 scaffold 4085</name>
</gene>
<protein>
    <submittedName>
        <fullName evidence="2">Uncharacterized protein</fullName>
    </submittedName>
</protein>
<feature type="region of interest" description="Disordered" evidence="1">
    <location>
        <begin position="1"/>
        <end position="34"/>
    </location>
</feature>
<sequence>MQIEAENGDASIVTIAPNNEDDVDSNWDDESDNDSARMVEDNTDDLACVYDCSNLQEISSENTYTTSELIFVELYDLVNDFTIPRKAYRRLLRLMNTVIRDKEKLERVETMMKRQASFEAHSYDVSVNGCKLYNLVDQETSCTYCNSHRFQVDNPVKSLATVKIMSLGDIISRLLANPDTRAELRYRHKYDNRENPEPNVIDDFFDGEKYKAFKNNNNFQSKNDVAIALVKDGFVTTKRGGRPLTMIHVFVLSYDPQKRYKGGIFNSAMHLTWKKKPALFPSYLSVILAEMYALLEHICHGGVFEFSRAVYKFSNLGCQICYTHKVHPDNRSHGMYFPDSNAPLRTTQDYSDADPDLGFSGRSILTQLDVFAGPQSLVFDELHTLGRGVSSELYQMLLAVSIAPSNTKLFYYISEDGFEVEQYPFYIPRQRWI</sequence>
<reference evidence="2 3" key="1">
    <citation type="submission" date="2014-09" db="EMBL/GenBank/DDBJ databases">
        <authorList>
            <person name="Ellenberger Sabrina"/>
        </authorList>
    </citation>
    <scope>NUCLEOTIDE SEQUENCE [LARGE SCALE GENOMIC DNA]</scope>
    <source>
        <strain evidence="2 3">CBS 412.66</strain>
    </source>
</reference>
<dbReference type="OrthoDB" id="2282972at2759"/>
<name>A0A0B7MSJ5_9FUNG</name>
<organism evidence="2 3">
    <name type="scientific">Parasitella parasitica</name>
    <dbReference type="NCBI Taxonomy" id="35722"/>
    <lineage>
        <taxon>Eukaryota</taxon>
        <taxon>Fungi</taxon>
        <taxon>Fungi incertae sedis</taxon>
        <taxon>Mucoromycota</taxon>
        <taxon>Mucoromycotina</taxon>
        <taxon>Mucoromycetes</taxon>
        <taxon>Mucorales</taxon>
        <taxon>Mucorineae</taxon>
        <taxon>Mucoraceae</taxon>
        <taxon>Parasitella</taxon>
    </lineage>
</organism>